<dbReference type="RefSeq" id="WP_020039375.1">
    <property type="nucleotide sequence ID" value="NZ_KE557282.1"/>
</dbReference>
<dbReference type="PROSITE" id="PS01124">
    <property type="entry name" value="HTH_ARAC_FAMILY_2"/>
    <property type="match status" value="1"/>
</dbReference>
<protein>
    <recommendedName>
        <fullName evidence="4">HTH araC/xylS-type domain-containing protein</fullName>
    </recommendedName>
</protein>
<evidence type="ECO:0000313" key="5">
    <source>
        <dbReference type="EMBL" id="EPX76661.1"/>
    </source>
</evidence>
<dbReference type="Pfam" id="PF12833">
    <property type="entry name" value="HTH_18"/>
    <property type="match status" value="1"/>
</dbReference>
<accession>S9Q5N1</accession>
<dbReference type="GO" id="GO:0043565">
    <property type="term" value="F:sequence-specific DNA binding"/>
    <property type="evidence" value="ECO:0007669"/>
    <property type="project" value="InterPro"/>
</dbReference>
<sequence length="310" mass="33564">MAPAGISLQDITRSLRTGIRDHGATLPPDRIVLHGGRATATLPSGLTVNLQDTRAAADFETYMTRPANVLLHVVLEGRVSARLGDEALEIGRRPGAPVRIVFSALSSPLPFRRSASRGERLRKLTVGLSWDWLAARAVTREDILAGRTHRLESWVAPPGVIAQVRALLDTPDPGPSGTFAKEALALALLRDAIERLVPHGNGLRPDERDRLARMEALADRPGPIPALERIAAAGGTSVSTMRRLFRRAYGEPVMTCLRRRRMEQAAAALRRGATVSEAARLAGYETPTAFATAFRQATGDSPSRFRRQAG</sequence>
<dbReference type="InterPro" id="IPR018060">
    <property type="entry name" value="HTH_AraC"/>
</dbReference>
<evidence type="ECO:0000259" key="4">
    <source>
        <dbReference type="PROSITE" id="PS01124"/>
    </source>
</evidence>
<comment type="caution">
    <text evidence="5">The sequence shown here is derived from an EMBL/GenBank/DDBJ whole genome shotgun (WGS) entry which is preliminary data.</text>
</comment>
<dbReference type="SMART" id="SM00342">
    <property type="entry name" value="HTH_ARAC"/>
    <property type="match status" value="1"/>
</dbReference>
<dbReference type="InterPro" id="IPR009057">
    <property type="entry name" value="Homeodomain-like_sf"/>
</dbReference>
<dbReference type="EMBL" id="APVH01000046">
    <property type="protein sequence ID" value="EPX76661.1"/>
    <property type="molecule type" value="Genomic_DNA"/>
</dbReference>
<keyword evidence="1" id="KW-0805">Transcription regulation</keyword>
<proteinExistence type="predicted"/>
<gene>
    <name evidence="5" type="ORF">Salmuc_00493</name>
</gene>
<dbReference type="eggNOG" id="COG4977">
    <property type="taxonomic scope" value="Bacteria"/>
</dbReference>
<dbReference type="PROSITE" id="PS00041">
    <property type="entry name" value="HTH_ARAC_FAMILY_1"/>
    <property type="match status" value="1"/>
</dbReference>
<dbReference type="HOGENOM" id="CLU_052345_1_1_5"/>
<dbReference type="PANTHER" id="PTHR47893:SF1">
    <property type="entry name" value="REGULATORY PROTEIN PCHR"/>
    <property type="match status" value="1"/>
</dbReference>
<dbReference type="InterPro" id="IPR053142">
    <property type="entry name" value="PchR_regulatory_protein"/>
</dbReference>
<dbReference type="AlphaFoldDB" id="S9Q5N1"/>
<organism evidence="5 6">
    <name type="scientific">Salipiger mucosus DSM 16094</name>
    <dbReference type="NCBI Taxonomy" id="1123237"/>
    <lineage>
        <taxon>Bacteria</taxon>
        <taxon>Pseudomonadati</taxon>
        <taxon>Pseudomonadota</taxon>
        <taxon>Alphaproteobacteria</taxon>
        <taxon>Rhodobacterales</taxon>
        <taxon>Roseobacteraceae</taxon>
        <taxon>Salipiger</taxon>
    </lineage>
</organism>
<evidence type="ECO:0000313" key="6">
    <source>
        <dbReference type="Proteomes" id="UP000015347"/>
    </source>
</evidence>
<dbReference type="STRING" id="1123237.Salmuc_00493"/>
<evidence type="ECO:0000256" key="1">
    <source>
        <dbReference type="ARBA" id="ARBA00023015"/>
    </source>
</evidence>
<feature type="domain" description="HTH araC/xylS-type" evidence="4">
    <location>
        <begin position="208"/>
        <end position="308"/>
    </location>
</feature>
<dbReference type="GO" id="GO:0003700">
    <property type="term" value="F:DNA-binding transcription factor activity"/>
    <property type="evidence" value="ECO:0007669"/>
    <property type="project" value="InterPro"/>
</dbReference>
<dbReference type="SUPFAM" id="SSF46689">
    <property type="entry name" value="Homeodomain-like"/>
    <property type="match status" value="1"/>
</dbReference>
<name>S9Q5N1_9RHOB</name>
<dbReference type="InterPro" id="IPR018062">
    <property type="entry name" value="HTH_AraC-typ_CS"/>
</dbReference>
<evidence type="ECO:0000256" key="3">
    <source>
        <dbReference type="ARBA" id="ARBA00023163"/>
    </source>
</evidence>
<reference evidence="6" key="1">
    <citation type="journal article" date="2014" name="Stand. Genomic Sci.">
        <title>Genome sequence of the exopolysaccharide-producing Salipiger mucosus type strain (DSM 16094(T)), a moderately halophilic member of the Roseobacter clade.</title>
        <authorList>
            <person name="Riedel T."/>
            <person name="Spring S."/>
            <person name="Fiebig A."/>
            <person name="Petersen J."/>
            <person name="Kyrpides N.C."/>
            <person name="Goker M."/>
            <person name="Klenk H.P."/>
        </authorList>
    </citation>
    <scope>NUCLEOTIDE SEQUENCE [LARGE SCALE GENOMIC DNA]</scope>
    <source>
        <strain evidence="6">DSM 16094</strain>
    </source>
</reference>
<keyword evidence="3" id="KW-0804">Transcription</keyword>
<dbReference type="Gene3D" id="1.10.10.60">
    <property type="entry name" value="Homeodomain-like"/>
    <property type="match status" value="1"/>
</dbReference>
<dbReference type="PANTHER" id="PTHR47893">
    <property type="entry name" value="REGULATORY PROTEIN PCHR"/>
    <property type="match status" value="1"/>
</dbReference>
<evidence type="ECO:0000256" key="2">
    <source>
        <dbReference type="ARBA" id="ARBA00023125"/>
    </source>
</evidence>
<keyword evidence="6" id="KW-1185">Reference proteome</keyword>
<keyword evidence="2" id="KW-0238">DNA-binding</keyword>
<dbReference type="Proteomes" id="UP000015347">
    <property type="component" value="Unassembled WGS sequence"/>
</dbReference>